<dbReference type="Pfam" id="PF14237">
    <property type="entry name" value="GYF_2"/>
    <property type="match status" value="1"/>
</dbReference>
<dbReference type="OrthoDB" id="198456at2"/>
<reference evidence="3 4" key="1">
    <citation type="submission" date="2011-10" db="EMBL/GenBank/DDBJ databases">
        <title>Genome sequence of Gluconobacter morbifer G707, isolated from Drosophila gut.</title>
        <authorList>
            <person name="Lee W.-J."/>
            <person name="Kim E.-K."/>
        </authorList>
    </citation>
    <scope>NUCLEOTIDE SEQUENCE [LARGE SCALE GENOMIC DNA]</scope>
    <source>
        <strain evidence="3 4">G707</strain>
    </source>
</reference>
<proteinExistence type="predicted"/>
<name>G6XF78_9PROT</name>
<feature type="domain" description="GYF" evidence="2">
    <location>
        <begin position="3"/>
        <end position="50"/>
    </location>
</feature>
<dbReference type="InterPro" id="IPR025640">
    <property type="entry name" value="GYF_2"/>
</dbReference>
<feature type="transmembrane region" description="Helical" evidence="1">
    <location>
        <begin position="152"/>
        <end position="171"/>
    </location>
</feature>
<dbReference type="STRING" id="1088869.GMO_01430"/>
<sequence length="198" mass="22316">MSWFYEQHGARKGPVSEEDMRTLVTDGAIVHSTLCWTEAFGAEWQPAGSCAFWPPQPEGVPPALPASSVTSRWAWLSILGPFVGNMVVDVLAWFGGIPSHQSSMIAILLNFVIIFSAMLMDRRALIVAGFRPGSVLWILIPPFYFWRRLQMVGNGLLIFFLSVLVFLFQFVPSFSDSWTAMQNGEGFSSYMSRRYYEL</sequence>
<dbReference type="EMBL" id="AGQV01000001">
    <property type="protein sequence ID" value="EHH68836.1"/>
    <property type="molecule type" value="Genomic_DNA"/>
</dbReference>
<dbReference type="Proteomes" id="UP000004949">
    <property type="component" value="Unassembled WGS sequence"/>
</dbReference>
<dbReference type="PATRIC" id="fig|1088869.3.peg.143"/>
<evidence type="ECO:0000259" key="2">
    <source>
        <dbReference type="Pfam" id="PF14237"/>
    </source>
</evidence>
<dbReference type="RefSeq" id="WP_008850294.1">
    <property type="nucleotide sequence ID" value="NZ_AGQV01000001.1"/>
</dbReference>
<keyword evidence="4" id="KW-1185">Reference proteome</keyword>
<keyword evidence="1" id="KW-0812">Transmembrane</keyword>
<feature type="transmembrane region" description="Helical" evidence="1">
    <location>
        <begin position="125"/>
        <end position="145"/>
    </location>
</feature>
<protein>
    <recommendedName>
        <fullName evidence="2">GYF domain-containing protein</fullName>
    </recommendedName>
</protein>
<evidence type="ECO:0000256" key="1">
    <source>
        <dbReference type="SAM" id="Phobius"/>
    </source>
</evidence>
<dbReference type="eggNOG" id="ENOG503110V">
    <property type="taxonomic scope" value="Bacteria"/>
</dbReference>
<evidence type="ECO:0000313" key="3">
    <source>
        <dbReference type="EMBL" id="EHH68836.1"/>
    </source>
</evidence>
<feature type="transmembrane region" description="Helical" evidence="1">
    <location>
        <begin position="102"/>
        <end position="119"/>
    </location>
</feature>
<dbReference type="AlphaFoldDB" id="G6XF78"/>
<feature type="transmembrane region" description="Helical" evidence="1">
    <location>
        <begin position="73"/>
        <end position="95"/>
    </location>
</feature>
<keyword evidence="1" id="KW-0472">Membrane</keyword>
<gene>
    <name evidence="3" type="ORF">GMO_01430</name>
</gene>
<evidence type="ECO:0000313" key="4">
    <source>
        <dbReference type="Proteomes" id="UP000004949"/>
    </source>
</evidence>
<accession>G6XF78</accession>
<organism evidence="3 4">
    <name type="scientific">Gluconobacter morbifer G707</name>
    <dbReference type="NCBI Taxonomy" id="1088869"/>
    <lineage>
        <taxon>Bacteria</taxon>
        <taxon>Pseudomonadati</taxon>
        <taxon>Pseudomonadota</taxon>
        <taxon>Alphaproteobacteria</taxon>
        <taxon>Acetobacterales</taxon>
        <taxon>Acetobacteraceae</taxon>
        <taxon>Gluconobacter</taxon>
    </lineage>
</organism>
<keyword evidence="1" id="KW-1133">Transmembrane helix</keyword>
<comment type="caution">
    <text evidence="3">The sequence shown here is derived from an EMBL/GenBank/DDBJ whole genome shotgun (WGS) entry which is preliminary data.</text>
</comment>